<evidence type="ECO:0000256" key="1">
    <source>
        <dbReference type="ARBA" id="ARBA00022771"/>
    </source>
</evidence>
<dbReference type="RefSeq" id="XP_052128115.1">
    <property type="nucleotide sequence ID" value="XM_052272155.1"/>
</dbReference>
<feature type="compositionally biased region" description="Polar residues" evidence="4">
    <location>
        <begin position="60"/>
        <end position="71"/>
    </location>
</feature>
<keyword evidence="1 3" id="KW-0863">Zinc-finger</keyword>
<dbReference type="InterPro" id="IPR051826">
    <property type="entry name" value="E3_ubiquitin-ligase_domain"/>
</dbReference>
<accession>A0A9C6XR62</accession>
<feature type="compositionally biased region" description="Basic and acidic residues" evidence="4">
    <location>
        <begin position="219"/>
        <end position="233"/>
    </location>
</feature>
<dbReference type="Gene3D" id="3.30.40.10">
    <property type="entry name" value="Zinc/RING finger domain, C3HC4 (zinc finger)"/>
    <property type="match status" value="1"/>
</dbReference>
<feature type="compositionally biased region" description="Polar residues" evidence="4">
    <location>
        <begin position="38"/>
        <end position="50"/>
    </location>
</feature>
<dbReference type="GO" id="GO:0006511">
    <property type="term" value="P:ubiquitin-dependent protein catabolic process"/>
    <property type="evidence" value="ECO:0007669"/>
    <property type="project" value="TreeGrafter"/>
</dbReference>
<name>A0A9C6XR62_FRAOC</name>
<dbReference type="GO" id="GO:0008270">
    <property type="term" value="F:zinc ion binding"/>
    <property type="evidence" value="ECO:0007669"/>
    <property type="project" value="UniProtKB-KW"/>
</dbReference>
<keyword evidence="1 3" id="KW-0479">Metal-binding</keyword>
<dbReference type="SUPFAM" id="SSF57850">
    <property type="entry name" value="RING/U-box"/>
    <property type="match status" value="1"/>
</dbReference>
<dbReference type="PANTHER" id="PTHR22765:SF434">
    <property type="entry name" value="GB|AAD18119.1-RELATED"/>
    <property type="match status" value="1"/>
</dbReference>
<feature type="region of interest" description="Disordered" evidence="4">
    <location>
        <begin position="1"/>
        <end position="103"/>
    </location>
</feature>
<dbReference type="SMART" id="SM00184">
    <property type="entry name" value="RING"/>
    <property type="match status" value="1"/>
</dbReference>
<dbReference type="Pfam" id="PF13639">
    <property type="entry name" value="zf-RING_2"/>
    <property type="match status" value="1"/>
</dbReference>
<dbReference type="GeneID" id="127750454"/>
<dbReference type="Proteomes" id="UP000504606">
    <property type="component" value="Unplaced"/>
</dbReference>
<evidence type="ECO:0000259" key="5">
    <source>
        <dbReference type="PROSITE" id="PS50089"/>
    </source>
</evidence>
<proteinExistence type="predicted"/>
<feature type="compositionally biased region" description="Basic residues" evidence="4">
    <location>
        <begin position="14"/>
        <end position="24"/>
    </location>
</feature>
<evidence type="ECO:0000256" key="3">
    <source>
        <dbReference type="PROSITE-ProRule" id="PRU00175"/>
    </source>
</evidence>
<evidence type="ECO:0000256" key="4">
    <source>
        <dbReference type="SAM" id="MobiDB-lite"/>
    </source>
</evidence>
<dbReference type="OrthoDB" id="8062037at2759"/>
<dbReference type="PANTHER" id="PTHR22765">
    <property type="entry name" value="RING FINGER AND PROTEASE ASSOCIATED DOMAIN-CONTAINING"/>
    <property type="match status" value="1"/>
</dbReference>
<gene>
    <name evidence="7" type="primary">LOC127750454</name>
</gene>
<dbReference type="KEGG" id="foc:127750454"/>
<dbReference type="InterPro" id="IPR001841">
    <property type="entry name" value="Znf_RING"/>
</dbReference>
<feature type="region of interest" description="Disordered" evidence="4">
    <location>
        <begin position="193"/>
        <end position="239"/>
    </location>
</feature>
<feature type="domain" description="RING-type" evidence="5">
    <location>
        <begin position="244"/>
        <end position="292"/>
    </location>
</feature>
<dbReference type="PROSITE" id="PS50089">
    <property type="entry name" value="ZF_RING_2"/>
    <property type="match status" value="1"/>
</dbReference>
<dbReference type="GO" id="GO:0061630">
    <property type="term" value="F:ubiquitin protein ligase activity"/>
    <property type="evidence" value="ECO:0007669"/>
    <property type="project" value="TreeGrafter"/>
</dbReference>
<organism evidence="6 7">
    <name type="scientific">Frankliniella occidentalis</name>
    <name type="common">Western flower thrips</name>
    <name type="synonym">Euthrips occidentalis</name>
    <dbReference type="NCBI Taxonomy" id="133901"/>
    <lineage>
        <taxon>Eukaryota</taxon>
        <taxon>Metazoa</taxon>
        <taxon>Ecdysozoa</taxon>
        <taxon>Arthropoda</taxon>
        <taxon>Hexapoda</taxon>
        <taxon>Insecta</taxon>
        <taxon>Pterygota</taxon>
        <taxon>Neoptera</taxon>
        <taxon>Paraneoptera</taxon>
        <taxon>Thysanoptera</taxon>
        <taxon>Terebrantia</taxon>
        <taxon>Thripoidea</taxon>
        <taxon>Thripidae</taxon>
        <taxon>Frankliniella</taxon>
    </lineage>
</organism>
<evidence type="ECO:0000313" key="6">
    <source>
        <dbReference type="Proteomes" id="UP000504606"/>
    </source>
</evidence>
<sequence>MNLSDTDDEGLIIQKHRSRGKTSTKQKSNNRDQHRSSSMEVSAAKVSSTGARKKIPIHINNPQAGPSSAISNGLIMNLSDSEDEEPRVKEHRSRGKTSTINHPRFHYRKEQRSCGMEASAAEVSWEKRSGARKKIPHLNPKASSAIASNDLVMTLSDSEDEGLKVQEHAYQAPTSTRQSKGTSSSNIQKLLASQRGQWDFDPKPKRPRGRPPGSKNKKKAEDKRAGKRKREDEAGPSTKGDLECCICREGMKEAGGKFCVTECGHFFHMACLEKWLIASSQKYRTIKTCPYCGGEYRLSIPCFC</sequence>
<protein>
    <submittedName>
        <fullName evidence="7">Uncharacterized protein LOC127750454</fullName>
    </submittedName>
</protein>
<evidence type="ECO:0000313" key="7">
    <source>
        <dbReference type="RefSeq" id="XP_052128115.1"/>
    </source>
</evidence>
<dbReference type="InterPro" id="IPR013083">
    <property type="entry name" value="Znf_RING/FYVE/PHD"/>
</dbReference>
<dbReference type="AlphaFoldDB" id="A0A9C6XR62"/>
<feature type="compositionally biased region" description="Acidic residues" evidence="4">
    <location>
        <begin position="1"/>
        <end position="10"/>
    </location>
</feature>
<keyword evidence="2" id="KW-0862">Zinc</keyword>
<evidence type="ECO:0000256" key="2">
    <source>
        <dbReference type="ARBA" id="ARBA00022833"/>
    </source>
</evidence>
<keyword evidence="6" id="KW-1185">Reference proteome</keyword>
<reference evidence="7" key="1">
    <citation type="submission" date="2025-08" db="UniProtKB">
        <authorList>
            <consortium name="RefSeq"/>
        </authorList>
    </citation>
    <scope>IDENTIFICATION</scope>
    <source>
        <tissue evidence="7">Whole organism</tissue>
    </source>
</reference>